<comment type="subcellular location">
    <subcellularLocation>
        <location evidence="9">Cell membrane</location>
        <topology evidence="9">Multi-pass membrane protein</topology>
    </subcellularLocation>
</comment>
<evidence type="ECO:0000256" key="3">
    <source>
        <dbReference type="ARBA" id="ARBA00022670"/>
    </source>
</evidence>
<comment type="caution">
    <text evidence="11">The sequence shown here is derived from an EMBL/GenBank/DDBJ whole genome shotgun (WGS) entry which is preliminary data.</text>
</comment>
<dbReference type="PRINTS" id="PR00781">
    <property type="entry name" value="LIPOSIGPTASE"/>
</dbReference>
<feature type="transmembrane region" description="Helical" evidence="9">
    <location>
        <begin position="24"/>
        <end position="46"/>
    </location>
</feature>
<evidence type="ECO:0000256" key="6">
    <source>
        <dbReference type="ARBA" id="ARBA00022801"/>
    </source>
</evidence>
<feature type="active site" evidence="9">
    <location>
        <position position="113"/>
    </location>
</feature>
<keyword evidence="3 9" id="KW-0645">Protease</keyword>
<dbReference type="GO" id="GO:0005886">
    <property type="term" value="C:plasma membrane"/>
    <property type="evidence" value="ECO:0007669"/>
    <property type="project" value="UniProtKB-SubCell"/>
</dbReference>
<feature type="transmembrane region" description="Helical" evidence="9">
    <location>
        <begin position="119"/>
        <end position="142"/>
    </location>
</feature>
<evidence type="ECO:0000256" key="8">
    <source>
        <dbReference type="ARBA" id="ARBA00023136"/>
    </source>
</evidence>
<keyword evidence="2 9" id="KW-1003">Cell membrane</keyword>
<dbReference type="GO" id="GO:0006508">
    <property type="term" value="P:proteolysis"/>
    <property type="evidence" value="ECO:0007669"/>
    <property type="project" value="UniProtKB-KW"/>
</dbReference>
<evidence type="ECO:0000256" key="9">
    <source>
        <dbReference type="HAMAP-Rule" id="MF_00161"/>
    </source>
</evidence>
<accession>A0A2T2WFI1</accession>
<feature type="transmembrane region" description="Helical" evidence="9">
    <location>
        <begin position="58"/>
        <end position="78"/>
    </location>
</feature>
<name>A0A2T2WFI1_9FIRM</name>
<evidence type="ECO:0000256" key="10">
    <source>
        <dbReference type="RuleBase" id="RU004181"/>
    </source>
</evidence>
<dbReference type="NCBIfam" id="TIGR00077">
    <property type="entry name" value="lspA"/>
    <property type="match status" value="1"/>
</dbReference>
<keyword evidence="7 9" id="KW-1133">Transmembrane helix</keyword>
<gene>
    <name evidence="9 11" type="primary">lspA</name>
    <name evidence="11" type="ORF">C7B45_12600</name>
</gene>
<keyword evidence="4 9" id="KW-0812">Transmembrane</keyword>
<keyword evidence="6 9" id="KW-0378">Hydrolase</keyword>
<dbReference type="GO" id="GO:0004190">
    <property type="term" value="F:aspartic-type endopeptidase activity"/>
    <property type="evidence" value="ECO:0007669"/>
    <property type="project" value="UniProtKB-UniRule"/>
</dbReference>
<dbReference type="UniPathway" id="UPA00665"/>
<evidence type="ECO:0000256" key="5">
    <source>
        <dbReference type="ARBA" id="ARBA00022750"/>
    </source>
</evidence>
<comment type="catalytic activity">
    <reaction evidence="9">
        <text>Release of signal peptides from bacterial membrane prolipoproteins. Hydrolyzes -Xaa-Yaa-Zaa-|-(S,diacylglyceryl)Cys-, in which Xaa is hydrophobic (preferably Leu), and Yaa (Ala or Ser) and Zaa (Gly or Ala) have small, neutral side chains.</text>
        <dbReference type="EC" id="3.4.23.36"/>
    </reaction>
</comment>
<dbReference type="PANTHER" id="PTHR33695">
    <property type="entry name" value="LIPOPROTEIN SIGNAL PEPTIDASE"/>
    <property type="match status" value="1"/>
</dbReference>
<dbReference type="EC" id="3.4.23.36" evidence="9"/>
<dbReference type="Pfam" id="PF01252">
    <property type="entry name" value="Peptidase_A8"/>
    <property type="match status" value="1"/>
</dbReference>
<dbReference type="AlphaFoldDB" id="A0A2T2WFI1"/>
<organism evidence="11 12">
    <name type="scientific">Sulfobacillus acidophilus</name>
    <dbReference type="NCBI Taxonomy" id="53633"/>
    <lineage>
        <taxon>Bacteria</taxon>
        <taxon>Bacillati</taxon>
        <taxon>Bacillota</taxon>
        <taxon>Clostridia</taxon>
        <taxon>Eubacteriales</taxon>
        <taxon>Clostridiales Family XVII. Incertae Sedis</taxon>
        <taxon>Sulfobacillus</taxon>
    </lineage>
</organism>
<dbReference type="Proteomes" id="UP000241848">
    <property type="component" value="Unassembled WGS sequence"/>
</dbReference>
<evidence type="ECO:0000256" key="4">
    <source>
        <dbReference type="ARBA" id="ARBA00022692"/>
    </source>
</evidence>
<keyword evidence="8 9" id="KW-0472">Membrane</keyword>
<evidence type="ECO:0000256" key="1">
    <source>
        <dbReference type="ARBA" id="ARBA00006139"/>
    </source>
</evidence>
<proteinExistence type="inferred from homology"/>
<comment type="function">
    <text evidence="9">This protein specifically catalyzes the removal of signal peptides from prolipoproteins.</text>
</comment>
<keyword evidence="5 9" id="KW-0064">Aspartyl protease</keyword>
<comment type="pathway">
    <text evidence="9">Protein modification; lipoprotein biosynthesis (signal peptide cleavage).</text>
</comment>
<evidence type="ECO:0000313" key="12">
    <source>
        <dbReference type="Proteomes" id="UP000241848"/>
    </source>
</evidence>
<evidence type="ECO:0000313" key="11">
    <source>
        <dbReference type="EMBL" id="PSR20994.1"/>
    </source>
</evidence>
<reference evidence="11 12" key="1">
    <citation type="journal article" date="2014" name="BMC Genomics">
        <title>Comparison of environmental and isolate Sulfobacillus genomes reveals diverse carbon, sulfur, nitrogen, and hydrogen metabolisms.</title>
        <authorList>
            <person name="Justice N.B."/>
            <person name="Norman A."/>
            <person name="Brown C.T."/>
            <person name="Singh A."/>
            <person name="Thomas B.C."/>
            <person name="Banfield J.F."/>
        </authorList>
    </citation>
    <scope>NUCLEOTIDE SEQUENCE [LARGE SCALE GENOMIC DNA]</scope>
    <source>
        <strain evidence="11">AMDSBA3</strain>
    </source>
</reference>
<dbReference type="EMBL" id="PXYV01000045">
    <property type="protein sequence ID" value="PSR20994.1"/>
    <property type="molecule type" value="Genomic_DNA"/>
</dbReference>
<evidence type="ECO:0000256" key="2">
    <source>
        <dbReference type="ARBA" id="ARBA00022475"/>
    </source>
</evidence>
<comment type="similarity">
    <text evidence="1 9 10">Belongs to the peptidase A8 family.</text>
</comment>
<dbReference type="HAMAP" id="MF_00161">
    <property type="entry name" value="LspA"/>
    <property type="match status" value="1"/>
</dbReference>
<dbReference type="InterPro" id="IPR001872">
    <property type="entry name" value="Peptidase_A8"/>
</dbReference>
<protein>
    <recommendedName>
        <fullName evidence="9">Lipoprotein signal peptidase</fullName>
        <ecNumber evidence="9">3.4.23.36</ecNumber>
    </recommendedName>
    <alternativeName>
        <fullName evidence="9">Prolipoprotein signal peptidase</fullName>
    </alternativeName>
    <alternativeName>
        <fullName evidence="9">Signal peptidase II</fullName>
        <shortName evidence="9">SPase II</shortName>
    </alternativeName>
</protein>
<evidence type="ECO:0000256" key="7">
    <source>
        <dbReference type="ARBA" id="ARBA00022989"/>
    </source>
</evidence>
<feature type="active site" evidence="9">
    <location>
        <position position="127"/>
    </location>
</feature>
<sequence>MRLWIVILAALVFAADRTLKVWVATHMVLGQSITVIPGVLWITYITNSGAAFSLFQHATILFVMIGFVILVGLAWYLAVVPTITCTFGIGAGLLGGGTAGNLWDRLVSGRVIDFVHFRYWAIFNLADAAIVTGIALIVIDLWRKDRIGQPPRSEGRSL</sequence>
<comment type="caution">
    <text evidence="9">Lacks conserved residue(s) required for the propagation of feature annotation.</text>
</comment>
<dbReference type="PANTHER" id="PTHR33695:SF1">
    <property type="entry name" value="LIPOPROTEIN SIGNAL PEPTIDASE"/>
    <property type="match status" value="1"/>
</dbReference>